<protein>
    <recommendedName>
        <fullName evidence="2">FAD dependent oxidoreductase domain-containing protein</fullName>
    </recommendedName>
</protein>
<dbReference type="PANTHER" id="PTHR13847">
    <property type="entry name" value="SARCOSINE DEHYDROGENASE-RELATED"/>
    <property type="match status" value="1"/>
</dbReference>
<evidence type="ECO:0000259" key="2">
    <source>
        <dbReference type="Pfam" id="PF01266"/>
    </source>
</evidence>
<dbReference type="InterPro" id="IPR036188">
    <property type="entry name" value="FAD/NAD-bd_sf"/>
</dbReference>
<evidence type="ECO:0000256" key="1">
    <source>
        <dbReference type="ARBA" id="ARBA00023002"/>
    </source>
</evidence>
<dbReference type="STRING" id="642227.HA49_02460"/>
<name>A0A095UYT2_9GAMM</name>
<reference evidence="3" key="1">
    <citation type="submission" date="2014-12" db="EMBL/GenBank/DDBJ databases">
        <title>The draft genome of the Tatumella morbirosei type strain, LMG23360T isolated from pineapple rot.</title>
        <authorList>
            <person name="Smits T.H."/>
            <person name="Palmer M."/>
            <person name="Venter S.N."/>
            <person name="Duffy B."/>
            <person name="Steenkamp E.T."/>
            <person name="Chan W.Y."/>
            <person name="Coutinho T.A."/>
            <person name="Coetzee M.P."/>
            <person name="De Maayer P."/>
        </authorList>
    </citation>
    <scope>NUCLEOTIDE SEQUENCE [LARGE SCALE GENOMIC DNA]</scope>
    <source>
        <strain evidence="3">LMG 23360</strain>
    </source>
</reference>
<accession>A0A095UYT2</accession>
<evidence type="ECO:0000313" key="4">
    <source>
        <dbReference type="Proteomes" id="UP000029577"/>
    </source>
</evidence>
<dbReference type="Pfam" id="PF01266">
    <property type="entry name" value="DAO"/>
    <property type="match status" value="1"/>
</dbReference>
<dbReference type="Gene3D" id="3.50.50.60">
    <property type="entry name" value="FAD/NAD(P)-binding domain"/>
    <property type="match status" value="1"/>
</dbReference>
<dbReference type="OrthoDB" id="8993739at2"/>
<gene>
    <name evidence="3" type="ORF">HA49_02460</name>
</gene>
<dbReference type="PROSITE" id="PS51257">
    <property type="entry name" value="PROKAR_LIPOPROTEIN"/>
    <property type="match status" value="1"/>
</dbReference>
<dbReference type="EMBL" id="JPKR02000005">
    <property type="protein sequence ID" value="KGD79463.1"/>
    <property type="molecule type" value="Genomic_DNA"/>
</dbReference>
<keyword evidence="1" id="KW-0560">Oxidoreductase</keyword>
<dbReference type="InterPro" id="IPR006076">
    <property type="entry name" value="FAD-dep_OxRdtase"/>
</dbReference>
<dbReference type="Gene3D" id="3.30.9.10">
    <property type="entry name" value="D-Amino Acid Oxidase, subunit A, domain 2"/>
    <property type="match status" value="1"/>
</dbReference>
<dbReference type="AlphaFoldDB" id="A0A095UYT2"/>
<comment type="caution">
    <text evidence="3">The sequence shown here is derived from an EMBL/GenBank/DDBJ whole genome shotgun (WGS) entry which is preliminary data.</text>
</comment>
<proteinExistence type="predicted"/>
<dbReference type="PANTHER" id="PTHR13847:SF289">
    <property type="entry name" value="GLYCINE OXIDASE"/>
    <property type="match status" value="1"/>
</dbReference>
<organism evidence="3 4">
    <name type="scientific">Tatumella morbirosei</name>
    <dbReference type="NCBI Taxonomy" id="642227"/>
    <lineage>
        <taxon>Bacteria</taxon>
        <taxon>Pseudomonadati</taxon>
        <taxon>Pseudomonadota</taxon>
        <taxon>Gammaproteobacteria</taxon>
        <taxon>Enterobacterales</taxon>
        <taxon>Erwiniaceae</taxon>
        <taxon>Tatumella</taxon>
    </lineage>
</organism>
<dbReference type="eggNOG" id="COG0665">
    <property type="taxonomic scope" value="Bacteria"/>
</dbReference>
<sequence length="371" mass="40212">MEVWMKVAVIGGGVIGVSCAHQLVKAGAEVTLFTEDMWASQASGRSLSWLNASGCWPESYYLLRMAGIARYQTLYHRLSPIDWLKFSGGVFWSRPEEVVEWHKAETDHGYQSELLNDPQQLMTIEALVNPQAVNGAALFNPGEGWVSLPELIHTLLAEFTALGGETVQHAGKVLPSADMEGRICGVITPEDGLLPFDRVLVACGAETPAVVGSLGYSLPDGSVLSMLAISEPADILPDKVFNTPRVALRPNPGHTLALDHSWYVEDIRQQDDGSFTVSPQIPARLLEEADRILSLGTPLKVASYKAGRKPVPADGFPVLGELPGFPGCYIAFTHSGATLALIIGELLAGEMVTGKRHPMLADFRPERFNQE</sequence>
<evidence type="ECO:0000313" key="3">
    <source>
        <dbReference type="EMBL" id="KGD79463.1"/>
    </source>
</evidence>
<dbReference type="GO" id="GO:0005737">
    <property type="term" value="C:cytoplasm"/>
    <property type="evidence" value="ECO:0007669"/>
    <property type="project" value="TreeGrafter"/>
</dbReference>
<feature type="domain" description="FAD dependent oxidoreductase" evidence="2">
    <location>
        <begin position="6"/>
        <end position="348"/>
    </location>
</feature>
<keyword evidence="4" id="KW-1185">Reference proteome</keyword>
<dbReference type="Proteomes" id="UP000029577">
    <property type="component" value="Unassembled WGS sequence"/>
</dbReference>
<dbReference type="GO" id="GO:0016491">
    <property type="term" value="F:oxidoreductase activity"/>
    <property type="evidence" value="ECO:0007669"/>
    <property type="project" value="UniProtKB-KW"/>
</dbReference>
<dbReference type="SUPFAM" id="SSF51905">
    <property type="entry name" value="FAD/NAD(P)-binding domain"/>
    <property type="match status" value="1"/>
</dbReference>